<protein>
    <submittedName>
        <fullName evidence="4">Pyridoxamine 5'-phosphate oxidase family protein</fullName>
    </submittedName>
</protein>
<evidence type="ECO:0000256" key="1">
    <source>
        <dbReference type="ARBA" id="ARBA00023002"/>
    </source>
</evidence>
<reference evidence="5" key="1">
    <citation type="journal article" date="2019" name="Int. J. Syst. Evol. Microbiol.">
        <title>The Global Catalogue of Microorganisms (GCM) 10K type strain sequencing project: providing services to taxonomists for standard genome sequencing and annotation.</title>
        <authorList>
            <consortium name="The Broad Institute Genomics Platform"/>
            <consortium name="The Broad Institute Genome Sequencing Center for Infectious Disease"/>
            <person name="Wu L."/>
            <person name="Ma J."/>
        </authorList>
    </citation>
    <scope>NUCLEOTIDE SEQUENCE [LARGE SCALE GENOMIC DNA]</scope>
    <source>
        <strain evidence="5">CCM 7043</strain>
    </source>
</reference>
<evidence type="ECO:0000256" key="2">
    <source>
        <dbReference type="SAM" id="MobiDB-lite"/>
    </source>
</evidence>
<dbReference type="SUPFAM" id="SSF50475">
    <property type="entry name" value="FMN-binding split barrel"/>
    <property type="match status" value="1"/>
</dbReference>
<evidence type="ECO:0000313" key="5">
    <source>
        <dbReference type="Proteomes" id="UP001597114"/>
    </source>
</evidence>
<keyword evidence="1" id="KW-0560">Oxidoreductase</keyword>
<dbReference type="Pfam" id="PF01243">
    <property type="entry name" value="PNPOx_N"/>
    <property type="match status" value="1"/>
</dbReference>
<dbReference type="Gene3D" id="2.30.110.10">
    <property type="entry name" value="Electron Transport, Fmn-binding Protein, Chain A"/>
    <property type="match status" value="1"/>
</dbReference>
<sequence>MQRTEPDTTIDHRYGDPGAAATPWADAQERFAAAELAWLSTVRPDGRPHVTPLLSVWLDGAPHICTGEDERKAHNLAANPHVVLTTGANALHGGLDLVVEGRAERVTDPDRLQALADAWEKKYGSEWHFDLRDGGFAGGNGLALVYRIEPTTAFGFGKAPYSQTRWRFPEA</sequence>
<dbReference type="InterPro" id="IPR011576">
    <property type="entry name" value="Pyridox_Oxase_N"/>
</dbReference>
<proteinExistence type="predicted"/>
<accession>A0ABW4EUQ9</accession>
<gene>
    <name evidence="4" type="ORF">ACFSJD_18005</name>
</gene>
<dbReference type="PANTHER" id="PTHR35176">
    <property type="entry name" value="HEME OXYGENASE HI_0854-RELATED"/>
    <property type="match status" value="1"/>
</dbReference>
<dbReference type="InterPro" id="IPR012349">
    <property type="entry name" value="Split_barrel_FMN-bd"/>
</dbReference>
<feature type="compositionally biased region" description="Basic and acidic residues" evidence="2">
    <location>
        <begin position="1"/>
        <end position="15"/>
    </location>
</feature>
<dbReference type="EMBL" id="JBHUCO010000017">
    <property type="protein sequence ID" value="MFD1519391.1"/>
    <property type="molecule type" value="Genomic_DNA"/>
</dbReference>
<comment type="caution">
    <text evidence="4">The sequence shown here is derived from an EMBL/GenBank/DDBJ whole genome shotgun (WGS) entry which is preliminary data.</text>
</comment>
<dbReference type="Proteomes" id="UP001597114">
    <property type="component" value="Unassembled WGS sequence"/>
</dbReference>
<organism evidence="4 5">
    <name type="scientific">Pseudonocardia yunnanensis</name>
    <dbReference type="NCBI Taxonomy" id="58107"/>
    <lineage>
        <taxon>Bacteria</taxon>
        <taxon>Bacillati</taxon>
        <taxon>Actinomycetota</taxon>
        <taxon>Actinomycetes</taxon>
        <taxon>Pseudonocardiales</taxon>
        <taxon>Pseudonocardiaceae</taxon>
        <taxon>Pseudonocardia</taxon>
    </lineage>
</organism>
<feature type="region of interest" description="Disordered" evidence="2">
    <location>
        <begin position="1"/>
        <end position="21"/>
    </location>
</feature>
<evidence type="ECO:0000313" key="4">
    <source>
        <dbReference type="EMBL" id="MFD1519391.1"/>
    </source>
</evidence>
<keyword evidence="5" id="KW-1185">Reference proteome</keyword>
<evidence type="ECO:0000259" key="3">
    <source>
        <dbReference type="Pfam" id="PF01243"/>
    </source>
</evidence>
<feature type="domain" description="Pyridoxamine 5'-phosphate oxidase N-terminal" evidence="3">
    <location>
        <begin position="27"/>
        <end position="126"/>
    </location>
</feature>
<dbReference type="InterPro" id="IPR052019">
    <property type="entry name" value="F420H2_bilvrd_red/Heme_oxyg"/>
</dbReference>
<name>A0ABW4EUQ9_9PSEU</name>
<dbReference type="PANTHER" id="PTHR35176:SF4">
    <property type="entry name" value="PYRIDOXAMINE 5'-PHOSPHATE OXIDASE-RELATED FMN-BINDING"/>
    <property type="match status" value="1"/>
</dbReference>
<dbReference type="RefSeq" id="WP_344728530.1">
    <property type="nucleotide sequence ID" value="NZ_BAAAUS010000052.1"/>
</dbReference>